<accession>A0A1H2DD72</accession>
<keyword evidence="2" id="KW-0472">Membrane</keyword>
<keyword evidence="2" id="KW-0812">Transmembrane</keyword>
<feature type="transmembrane region" description="Helical" evidence="2">
    <location>
        <begin position="145"/>
        <end position="166"/>
    </location>
</feature>
<sequence length="266" mass="28586">MNPVTAGEETGSASRTSRAGDGSSRRSGSRRSAVRRYIPPQHGAWAMLLIPYSAGLLVAGFRWPDLPLLGAWLAGYLLSYFGLQAVKTRRPRRFGTQLLAYGTATAVFAVPLLIVRPGLLVFAPAFIALAAVNIGYAVRRNERALVNDFASVAQSCLMILMVAQVAGQPLAHVLLTFLLVLLYFTGTVLYVKTMIRERGVVAYRRLSIGYHLLALAVAASTGALPALVFALLLARAWLLPGRRLTPKQVGFLEIGASVLVLVAATI</sequence>
<feature type="region of interest" description="Disordered" evidence="1">
    <location>
        <begin position="1"/>
        <end position="33"/>
    </location>
</feature>
<evidence type="ECO:0000313" key="4">
    <source>
        <dbReference type="Proteomes" id="UP000198688"/>
    </source>
</evidence>
<dbReference type="Proteomes" id="UP000198688">
    <property type="component" value="Chromosome I"/>
</dbReference>
<dbReference type="AlphaFoldDB" id="A0A1H2DD72"/>
<feature type="transmembrane region" description="Helical" evidence="2">
    <location>
        <begin position="44"/>
        <end position="63"/>
    </location>
</feature>
<proteinExistence type="predicted"/>
<dbReference type="RefSeq" id="WP_092555527.1">
    <property type="nucleotide sequence ID" value="NZ_BOMJ01000045.1"/>
</dbReference>
<keyword evidence="2" id="KW-1133">Transmembrane helix</keyword>
<feature type="transmembrane region" description="Helical" evidence="2">
    <location>
        <begin position="212"/>
        <end position="237"/>
    </location>
</feature>
<dbReference type="Pfam" id="PF14256">
    <property type="entry name" value="YwiC"/>
    <property type="match status" value="1"/>
</dbReference>
<feature type="transmembrane region" description="Helical" evidence="2">
    <location>
        <begin position="172"/>
        <end position="191"/>
    </location>
</feature>
<name>A0A1H2DD72_9ACTN</name>
<organism evidence="3 4">
    <name type="scientific">Actinoplanes derwentensis</name>
    <dbReference type="NCBI Taxonomy" id="113562"/>
    <lineage>
        <taxon>Bacteria</taxon>
        <taxon>Bacillati</taxon>
        <taxon>Actinomycetota</taxon>
        <taxon>Actinomycetes</taxon>
        <taxon>Micromonosporales</taxon>
        <taxon>Micromonosporaceae</taxon>
        <taxon>Actinoplanes</taxon>
    </lineage>
</organism>
<evidence type="ECO:0000256" key="2">
    <source>
        <dbReference type="SAM" id="Phobius"/>
    </source>
</evidence>
<feature type="transmembrane region" description="Helical" evidence="2">
    <location>
        <begin position="69"/>
        <end position="86"/>
    </location>
</feature>
<feature type="transmembrane region" description="Helical" evidence="2">
    <location>
        <begin position="121"/>
        <end position="138"/>
    </location>
</feature>
<dbReference type="STRING" id="113562.SAMN04489716_9103"/>
<dbReference type="EMBL" id="LT629758">
    <property type="protein sequence ID" value="SDT80196.1"/>
    <property type="molecule type" value="Genomic_DNA"/>
</dbReference>
<gene>
    <name evidence="3" type="ORF">SAMN04489716_9103</name>
</gene>
<protein>
    <submittedName>
        <fullName evidence="3">YwiC-like protein</fullName>
    </submittedName>
</protein>
<dbReference type="OrthoDB" id="2380563at2"/>
<keyword evidence="4" id="KW-1185">Reference proteome</keyword>
<evidence type="ECO:0000256" key="1">
    <source>
        <dbReference type="SAM" id="MobiDB-lite"/>
    </source>
</evidence>
<reference evidence="3 4" key="1">
    <citation type="submission" date="2016-10" db="EMBL/GenBank/DDBJ databases">
        <authorList>
            <person name="de Groot N.N."/>
        </authorList>
    </citation>
    <scope>NUCLEOTIDE SEQUENCE [LARGE SCALE GENOMIC DNA]</scope>
    <source>
        <strain evidence="3 4">DSM 43941</strain>
    </source>
</reference>
<dbReference type="InterPro" id="IPR025576">
    <property type="entry name" value="YwiC"/>
</dbReference>
<feature type="transmembrane region" description="Helical" evidence="2">
    <location>
        <begin position="98"/>
        <end position="115"/>
    </location>
</feature>
<feature type="compositionally biased region" description="Low complexity" evidence="1">
    <location>
        <begin position="11"/>
        <end position="26"/>
    </location>
</feature>
<evidence type="ECO:0000313" key="3">
    <source>
        <dbReference type="EMBL" id="SDT80196.1"/>
    </source>
</evidence>